<evidence type="ECO:0000256" key="2">
    <source>
        <dbReference type="ARBA" id="ARBA00022723"/>
    </source>
</evidence>
<feature type="binding site" evidence="7">
    <location>
        <position position="44"/>
    </location>
    <ligand>
        <name>L-glutamate</name>
        <dbReference type="ChEBI" id="CHEBI:29985"/>
    </ligand>
</feature>
<evidence type="ECO:0000256" key="8">
    <source>
        <dbReference type="RuleBase" id="RU363037"/>
    </source>
</evidence>
<feature type="binding site" evidence="7">
    <location>
        <position position="108"/>
    </location>
    <ligand>
        <name>Zn(2+)</name>
        <dbReference type="ChEBI" id="CHEBI:29105"/>
    </ligand>
</feature>
<dbReference type="InterPro" id="IPR000924">
    <property type="entry name" value="Glu/Gln-tRNA-synth"/>
</dbReference>
<evidence type="ECO:0000256" key="1">
    <source>
        <dbReference type="ARBA" id="ARBA00022598"/>
    </source>
</evidence>
<dbReference type="AlphaFoldDB" id="A0A1C6FSC9"/>
<evidence type="ECO:0000256" key="7">
    <source>
        <dbReference type="HAMAP-Rule" id="MF_01428"/>
    </source>
</evidence>
<dbReference type="NCBIfam" id="NF004314">
    <property type="entry name" value="PRK05710.1-3"/>
    <property type="match status" value="1"/>
</dbReference>
<evidence type="ECO:0000256" key="3">
    <source>
        <dbReference type="ARBA" id="ARBA00022741"/>
    </source>
</evidence>
<feature type="binding site" evidence="7">
    <location>
        <begin position="8"/>
        <end position="12"/>
    </location>
    <ligand>
        <name>L-glutamate</name>
        <dbReference type="ChEBI" id="CHEBI:29985"/>
    </ligand>
</feature>
<reference evidence="10" key="1">
    <citation type="submission" date="2015-09" db="EMBL/GenBank/DDBJ databases">
        <authorList>
            <consortium name="Pathogen Informatics"/>
        </authorList>
    </citation>
    <scope>NUCLEOTIDE SEQUENCE</scope>
    <source>
        <strain evidence="10">2789STDY5834896</strain>
    </source>
</reference>
<feature type="short sequence motif" description="'KMSKS' region" evidence="7">
    <location>
        <begin position="250"/>
        <end position="254"/>
    </location>
</feature>
<evidence type="ECO:0000256" key="4">
    <source>
        <dbReference type="ARBA" id="ARBA00022833"/>
    </source>
</evidence>
<dbReference type="InterPro" id="IPR022380">
    <property type="entry name" value="Glu-Q_tRNA(Asp)_Synthase"/>
</dbReference>
<evidence type="ECO:0000313" key="10">
    <source>
        <dbReference type="EMBL" id="SCJ35764.1"/>
    </source>
</evidence>
<feature type="binding site" evidence="7">
    <location>
        <position position="134"/>
    </location>
    <ligand>
        <name>Zn(2+)</name>
        <dbReference type="ChEBI" id="CHEBI:29105"/>
    </ligand>
</feature>
<dbReference type="GO" id="GO:0008270">
    <property type="term" value="F:zinc ion binding"/>
    <property type="evidence" value="ECO:0007669"/>
    <property type="project" value="UniProtKB-UniRule"/>
</dbReference>
<name>A0A1C6FSC9_9FIRM</name>
<dbReference type="EMBL" id="FMHG01000001">
    <property type="protein sequence ID" value="SCJ35764.1"/>
    <property type="molecule type" value="Genomic_DNA"/>
</dbReference>
<keyword evidence="6 7" id="KW-0030">Aminoacyl-tRNA synthetase</keyword>
<dbReference type="Pfam" id="PF00749">
    <property type="entry name" value="tRNA-synt_1c"/>
    <property type="match status" value="1"/>
</dbReference>
<gene>
    <name evidence="10" type="primary">gltX_1</name>
    <name evidence="7" type="synonym">gluQ</name>
    <name evidence="10" type="ORF">SAMEA3545359_00090</name>
</gene>
<feature type="short sequence motif" description="'HIGH' region" evidence="7">
    <location>
        <begin position="11"/>
        <end position="21"/>
    </location>
</feature>
<dbReference type="PANTHER" id="PTHR43311">
    <property type="entry name" value="GLUTAMATE--TRNA LIGASE"/>
    <property type="match status" value="1"/>
</dbReference>
<dbReference type="PRINTS" id="PR00987">
    <property type="entry name" value="TRNASYNTHGLU"/>
</dbReference>
<feature type="binding site" evidence="7">
    <location>
        <position position="253"/>
    </location>
    <ligand>
        <name>ATP</name>
        <dbReference type="ChEBI" id="CHEBI:30616"/>
    </ligand>
</feature>
<dbReference type="GO" id="GO:0006400">
    <property type="term" value="P:tRNA modification"/>
    <property type="evidence" value="ECO:0007669"/>
    <property type="project" value="InterPro"/>
</dbReference>
<evidence type="ECO:0000256" key="5">
    <source>
        <dbReference type="ARBA" id="ARBA00022840"/>
    </source>
</evidence>
<keyword evidence="5 7" id="KW-0067">ATP-binding</keyword>
<dbReference type="NCBIfam" id="NF004315">
    <property type="entry name" value="PRK05710.1-4"/>
    <property type="match status" value="1"/>
</dbReference>
<accession>A0A1C6FSC9</accession>
<dbReference type="GO" id="GO:0006424">
    <property type="term" value="P:glutamyl-tRNA aminoacylation"/>
    <property type="evidence" value="ECO:0007669"/>
    <property type="project" value="InterPro"/>
</dbReference>
<feature type="binding site" evidence="7">
    <location>
        <position position="130"/>
    </location>
    <ligand>
        <name>Zn(2+)</name>
        <dbReference type="ChEBI" id="CHEBI:29105"/>
    </ligand>
</feature>
<proteinExistence type="inferred from homology"/>
<evidence type="ECO:0000256" key="6">
    <source>
        <dbReference type="ARBA" id="ARBA00023146"/>
    </source>
</evidence>
<keyword evidence="4 7" id="KW-0862">Zinc</keyword>
<dbReference type="InterPro" id="IPR014729">
    <property type="entry name" value="Rossmann-like_a/b/a_fold"/>
</dbReference>
<dbReference type="HAMAP" id="MF_01428">
    <property type="entry name" value="Glu_Q_tRNA_synth"/>
    <property type="match status" value="1"/>
</dbReference>
<dbReference type="SUPFAM" id="SSF52374">
    <property type="entry name" value="Nucleotidylyl transferase"/>
    <property type="match status" value="1"/>
</dbReference>
<comment type="cofactor">
    <cofactor evidence="7">
        <name>Zn(2+)</name>
        <dbReference type="ChEBI" id="CHEBI:29105"/>
    </cofactor>
    <text evidence="7">Binds 1 zinc ion per subunit.</text>
</comment>
<comment type="similarity">
    <text evidence="7">Belongs to the class-I aminoacyl-tRNA synthetase family. GluQ subfamily.</text>
</comment>
<feature type="binding site" evidence="7">
    <location>
        <position position="110"/>
    </location>
    <ligand>
        <name>Zn(2+)</name>
        <dbReference type="ChEBI" id="CHEBI:29105"/>
    </ligand>
</feature>
<keyword evidence="3 7" id="KW-0547">Nucleotide-binding</keyword>
<dbReference type="GO" id="GO:0005829">
    <property type="term" value="C:cytosol"/>
    <property type="evidence" value="ECO:0007669"/>
    <property type="project" value="TreeGrafter"/>
</dbReference>
<comment type="function">
    <text evidence="7">Catalyzes the tRNA-independent activation of glutamate in presence of ATP and the subsequent transfer of glutamate onto a tRNA(Asp). Glutamate is transferred on the 2-amino-5-(4,5-dihydroxy-2-cyclopenten-1-yl) moiety of the queuosine in the wobble position of the QUC anticodon.</text>
</comment>
<dbReference type="EC" id="6.1.1.-" evidence="7"/>
<dbReference type="NCBIfam" id="TIGR03838">
    <property type="entry name" value="queuosine_YadB"/>
    <property type="match status" value="1"/>
</dbReference>
<dbReference type="Gene3D" id="3.40.50.620">
    <property type="entry name" value="HUPs"/>
    <property type="match status" value="1"/>
</dbReference>
<feature type="binding site" evidence="7">
    <location>
        <position position="194"/>
    </location>
    <ligand>
        <name>L-glutamate</name>
        <dbReference type="ChEBI" id="CHEBI:29985"/>
    </ligand>
</feature>
<evidence type="ECO:0000259" key="9">
    <source>
        <dbReference type="Pfam" id="PF00749"/>
    </source>
</evidence>
<keyword evidence="2 7" id="KW-0479">Metal-binding</keyword>
<organism evidence="10">
    <name type="scientific">uncultured Anaerotruncus sp</name>
    <dbReference type="NCBI Taxonomy" id="905011"/>
    <lineage>
        <taxon>Bacteria</taxon>
        <taxon>Bacillati</taxon>
        <taxon>Bacillota</taxon>
        <taxon>Clostridia</taxon>
        <taxon>Eubacteriales</taxon>
        <taxon>Oscillospiraceae</taxon>
        <taxon>Anaerotruncus</taxon>
        <taxon>environmental samples</taxon>
    </lineage>
</organism>
<dbReference type="GO" id="GO:0004818">
    <property type="term" value="F:glutamate-tRNA ligase activity"/>
    <property type="evidence" value="ECO:0007669"/>
    <property type="project" value="TreeGrafter"/>
</dbReference>
<keyword evidence="8" id="KW-0648">Protein biosynthesis</keyword>
<protein>
    <recommendedName>
        <fullName evidence="7">Glutamyl-Q tRNA(Asp) synthetase</fullName>
        <shortName evidence="7">Glu-Q-RSs</shortName>
        <ecNumber evidence="7">6.1.1.-</ecNumber>
    </recommendedName>
</protein>
<feature type="domain" description="Glutamyl/glutaminyl-tRNA synthetase class Ib catalytic" evidence="9">
    <location>
        <begin position="5"/>
        <end position="275"/>
    </location>
</feature>
<sequence length="316" mass="35275">MSSTVVGRFAPTPSGRLHLGNLFCSLLAWLSAKSQNGRVLLRIEDLDTQRTSEHYTRQLQRDLHFLGLDWDEGGDLGGPNGPYWQSQRSSYYQQCLDTLSSMELTYPCFCSRAQLHAAQAPHLEDGQVLYPGTCRDLTPQQIAQRTQQRLPAVRLQVPDRTISFTDGHYGKVHQHLPTQCGDFILRRSDGVFAYQLAVAADDGAMGVTEVVRGRDLLSSTPRQLWLLKLLGFPAPRYAHTPLLLAPDGRRLSKRDGDVSLSALQKKGYTAADIIGRLAWLAGLQPRPQPVLPAQLAKDFSWDKVPHEDILLPPDLF</sequence>
<keyword evidence="1 7" id="KW-0436">Ligase</keyword>
<dbReference type="InterPro" id="IPR049940">
    <property type="entry name" value="GluQ/Sye"/>
</dbReference>
<dbReference type="InterPro" id="IPR020058">
    <property type="entry name" value="Glu/Gln-tRNA-synth_Ib_cat-dom"/>
</dbReference>
<dbReference type="PANTHER" id="PTHR43311:SF1">
    <property type="entry name" value="GLUTAMYL-Q TRNA(ASP) SYNTHETASE"/>
    <property type="match status" value="1"/>
</dbReference>
<feature type="binding site" evidence="7">
    <location>
        <position position="212"/>
    </location>
    <ligand>
        <name>L-glutamate</name>
        <dbReference type="ChEBI" id="CHEBI:29985"/>
    </ligand>
</feature>
<dbReference type="GO" id="GO:0005524">
    <property type="term" value="F:ATP binding"/>
    <property type="evidence" value="ECO:0007669"/>
    <property type="project" value="UniProtKB-KW"/>
</dbReference>